<accession>A0A0P0W7G7</accession>
<organism evidence="1 2">
    <name type="scientific">Oryza sativa subsp. japonica</name>
    <name type="common">Rice</name>
    <dbReference type="NCBI Taxonomy" id="39947"/>
    <lineage>
        <taxon>Eukaryota</taxon>
        <taxon>Viridiplantae</taxon>
        <taxon>Streptophyta</taxon>
        <taxon>Embryophyta</taxon>
        <taxon>Tracheophyta</taxon>
        <taxon>Spermatophyta</taxon>
        <taxon>Magnoliopsida</taxon>
        <taxon>Liliopsida</taxon>
        <taxon>Poales</taxon>
        <taxon>Poaceae</taxon>
        <taxon>BOP clade</taxon>
        <taxon>Oryzoideae</taxon>
        <taxon>Oryzeae</taxon>
        <taxon>Oryzinae</taxon>
        <taxon>Oryza</taxon>
        <taxon>Oryza sativa</taxon>
    </lineage>
</organism>
<keyword evidence="2" id="KW-1185">Reference proteome</keyword>
<dbReference type="PaxDb" id="39947-A0A0P0W7G7"/>
<proteinExistence type="predicted"/>
<dbReference type="AlphaFoldDB" id="A0A0P0W7G7"/>
<sequence>MSRPDPPWLHAVVAAAVDPSSLSLLLLDGASSMAQFSDKPIGATSLLLIWIQPPARPHHRFLCRSISSISLCSPFPTRARRLEVTAAATQSSPPAIGNYLNGQ</sequence>
<dbReference type="InParanoid" id="A0A0P0W7G7"/>
<dbReference type="Proteomes" id="UP000059680">
    <property type="component" value="Chromosome 4"/>
</dbReference>
<evidence type="ECO:0000313" key="1">
    <source>
        <dbReference type="EMBL" id="BAS88095.1"/>
    </source>
</evidence>
<name>A0A0P0W7G7_ORYSJ</name>
<gene>
    <name evidence="1" type="ordered locus">Os04g0205400</name>
    <name evidence="1" type="ORF">OSNPB_040205400</name>
</gene>
<evidence type="ECO:0000313" key="2">
    <source>
        <dbReference type="Proteomes" id="UP000059680"/>
    </source>
</evidence>
<reference evidence="1 2" key="3">
    <citation type="journal article" date="2013" name="Rice">
        <title>Improvement of the Oryza sativa Nipponbare reference genome using next generation sequence and optical map data.</title>
        <authorList>
            <person name="Kawahara Y."/>
            <person name="de la Bastide M."/>
            <person name="Hamilton J.P."/>
            <person name="Kanamori H."/>
            <person name="McCombie W.R."/>
            <person name="Ouyang S."/>
            <person name="Schwartz D.C."/>
            <person name="Tanaka T."/>
            <person name="Wu J."/>
            <person name="Zhou S."/>
            <person name="Childs K.L."/>
            <person name="Davidson R.M."/>
            <person name="Lin H."/>
            <person name="Quesada-Ocampo L."/>
            <person name="Vaillancourt B."/>
            <person name="Sakai H."/>
            <person name="Lee S.S."/>
            <person name="Kim J."/>
            <person name="Numa H."/>
            <person name="Itoh T."/>
            <person name="Buell C.R."/>
            <person name="Matsumoto T."/>
        </authorList>
    </citation>
    <scope>NUCLEOTIDE SEQUENCE [LARGE SCALE GENOMIC DNA]</scope>
    <source>
        <strain evidence="2">cv. Nipponbare</strain>
    </source>
</reference>
<reference evidence="1 2" key="2">
    <citation type="journal article" date="2013" name="Plant Cell Physiol.">
        <title>Rice Annotation Project Database (RAP-DB): an integrative and interactive database for rice genomics.</title>
        <authorList>
            <person name="Sakai H."/>
            <person name="Lee S.S."/>
            <person name="Tanaka T."/>
            <person name="Numa H."/>
            <person name="Kim J."/>
            <person name="Kawahara Y."/>
            <person name="Wakimoto H."/>
            <person name="Yang C.C."/>
            <person name="Iwamoto M."/>
            <person name="Abe T."/>
            <person name="Yamada Y."/>
            <person name="Muto A."/>
            <person name="Inokuchi H."/>
            <person name="Ikemura T."/>
            <person name="Matsumoto T."/>
            <person name="Sasaki T."/>
            <person name="Itoh T."/>
        </authorList>
    </citation>
    <scope>NUCLEOTIDE SEQUENCE [LARGE SCALE GENOMIC DNA]</scope>
    <source>
        <strain evidence="2">cv. Nipponbare</strain>
    </source>
</reference>
<reference evidence="2" key="1">
    <citation type="journal article" date="2005" name="Nature">
        <title>The map-based sequence of the rice genome.</title>
        <authorList>
            <consortium name="International rice genome sequencing project (IRGSP)"/>
            <person name="Matsumoto T."/>
            <person name="Wu J."/>
            <person name="Kanamori H."/>
            <person name="Katayose Y."/>
            <person name="Fujisawa M."/>
            <person name="Namiki N."/>
            <person name="Mizuno H."/>
            <person name="Yamamoto K."/>
            <person name="Antonio B.A."/>
            <person name="Baba T."/>
            <person name="Sakata K."/>
            <person name="Nagamura Y."/>
            <person name="Aoki H."/>
            <person name="Arikawa K."/>
            <person name="Arita K."/>
            <person name="Bito T."/>
            <person name="Chiden Y."/>
            <person name="Fujitsuka N."/>
            <person name="Fukunaka R."/>
            <person name="Hamada M."/>
            <person name="Harada C."/>
            <person name="Hayashi A."/>
            <person name="Hijishita S."/>
            <person name="Honda M."/>
            <person name="Hosokawa S."/>
            <person name="Ichikawa Y."/>
            <person name="Idonuma A."/>
            <person name="Iijima M."/>
            <person name="Ikeda M."/>
            <person name="Ikeno M."/>
            <person name="Ito K."/>
            <person name="Ito S."/>
            <person name="Ito T."/>
            <person name="Ito Y."/>
            <person name="Ito Y."/>
            <person name="Iwabuchi A."/>
            <person name="Kamiya K."/>
            <person name="Karasawa W."/>
            <person name="Kurita K."/>
            <person name="Katagiri S."/>
            <person name="Kikuta A."/>
            <person name="Kobayashi H."/>
            <person name="Kobayashi N."/>
            <person name="Machita K."/>
            <person name="Maehara T."/>
            <person name="Masukawa M."/>
            <person name="Mizubayashi T."/>
            <person name="Mukai Y."/>
            <person name="Nagasaki H."/>
            <person name="Nagata Y."/>
            <person name="Naito S."/>
            <person name="Nakashima M."/>
            <person name="Nakama Y."/>
            <person name="Nakamichi Y."/>
            <person name="Nakamura M."/>
            <person name="Meguro A."/>
            <person name="Negishi M."/>
            <person name="Ohta I."/>
            <person name="Ohta T."/>
            <person name="Okamoto M."/>
            <person name="Ono N."/>
            <person name="Saji S."/>
            <person name="Sakaguchi M."/>
            <person name="Sakai K."/>
            <person name="Shibata M."/>
            <person name="Shimokawa T."/>
            <person name="Song J."/>
            <person name="Takazaki Y."/>
            <person name="Terasawa K."/>
            <person name="Tsugane M."/>
            <person name="Tsuji K."/>
            <person name="Ueda S."/>
            <person name="Waki K."/>
            <person name="Yamagata H."/>
            <person name="Yamamoto M."/>
            <person name="Yamamoto S."/>
            <person name="Yamane H."/>
            <person name="Yoshiki S."/>
            <person name="Yoshihara R."/>
            <person name="Yukawa K."/>
            <person name="Zhong H."/>
            <person name="Yano M."/>
            <person name="Yuan Q."/>
            <person name="Ouyang S."/>
            <person name="Liu J."/>
            <person name="Jones K.M."/>
            <person name="Gansberger K."/>
            <person name="Moffat K."/>
            <person name="Hill J."/>
            <person name="Bera J."/>
            <person name="Fadrosh D."/>
            <person name="Jin S."/>
            <person name="Johri S."/>
            <person name="Kim M."/>
            <person name="Overton L."/>
            <person name="Reardon M."/>
            <person name="Tsitrin T."/>
            <person name="Vuong H."/>
            <person name="Weaver B."/>
            <person name="Ciecko A."/>
            <person name="Tallon L."/>
            <person name="Jackson J."/>
            <person name="Pai G."/>
            <person name="Aken S.V."/>
            <person name="Utterback T."/>
            <person name="Reidmuller S."/>
            <person name="Feldblyum T."/>
            <person name="Hsiao J."/>
            <person name="Zismann V."/>
            <person name="Iobst S."/>
            <person name="de Vazeille A.R."/>
            <person name="Buell C.R."/>
            <person name="Ying K."/>
            <person name="Li Y."/>
            <person name="Lu T."/>
            <person name="Huang Y."/>
            <person name="Zhao Q."/>
            <person name="Feng Q."/>
            <person name="Zhang L."/>
            <person name="Zhu J."/>
            <person name="Weng Q."/>
            <person name="Mu J."/>
            <person name="Lu Y."/>
            <person name="Fan D."/>
            <person name="Liu Y."/>
            <person name="Guan J."/>
            <person name="Zhang Y."/>
            <person name="Yu S."/>
            <person name="Liu X."/>
            <person name="Zhang Y."/>
            <person name="Hong G."/>
            <person name="Han B."/>
            <person name="Choisne N."/>
            <person name="Demange N."/>
            <person name="Orjeda G."/>
            <person name="Samain S."/>
            <person name="Cattolico L."/>
            <person name="Pelletier E."/>
            <person name="Couloux A."/>
            <person name="Segurens B."/>
            <person name="Wincker P."/>
            <person name="D'Hont A."/>
            <person name="Scarpelli C."/>
            <person name="Weissenbach J."/>
            <person name="Salanoubat M."/>
            <person name="Quetier F."/>
            <person name="Yu Y."/>
            <person name="Kim H.R."/>
            <person name="Rambo T."/>
            <person name="Currie J."/>
            <person name="Collura K."/>
            <person name="Luo M."/>
            <person name="Yang T."/>
            <person name="Ammiraju J.S.S."/>
            <person name="Engler F."/>
            <person name="Soderlund C."/>
            <person name="Wing R.A."/>
            <person name="Palmer L.E."/>
            <person name="de la Bastide M."/>
            <person name="Spiegel L."/>
            <person name="Nascimento L."/>
            <person name="Zutavern T."/>
            <person name="O'Shaughnessy A."/>
            <person name="Dike S."/>
            <person name="Dedhia N."/>
            <person name="Preston R."/>
            <person name="Balija V."/>
            <person name="McCombie W.R."/>
            <person name="Chow T."/>
            <person name="Chen H."/>
            <person name="Chung M."/>
            <person name="Chen C."/>
            <person name="Shaw J."/>
            <person name="Wu H."/>
            <person name="Hsiao K."/>
            <person name="Chao Y."/>
            <person name="Chu M."/>
            <person name="Cheng C."/>
            <person name="Hour A."/>
            <person name="Lee P."/>
            <person name="Lin S."/>
            <person name="Lin Y."/>
            <person name="Liou J."/>
            <person name="Liu S."/>
            <person name="Hsing Y."/>
            <person name="Raghuvanshi S."/>
            <person name="Mohanty A."/>
            <person name="Bharti A.K."/>
            <person name="Gaur A."/>
            <person name="Gupta V."/>
            <person name="Kumar D."/>
            <person name="Ravi V."/>
            <person name="Vij S."/>
            <person name="Kapur A."/>
            <person name="Khurana P."/>
            <person name="Khurana P."/>
            <person name="Khurana J.P."/>
            <person name="Tyagi A.K."/>
            <person name="Gaikwad K."/>
            <person name="Singh A."/>
            <person name="Dalal V."/>
            <person name="Srivastava S."/>
            <person name="Dixit A."/>
            <person name="Pal A.K."/>
            <person name="Ghazi I.A."/>
            <person name="Yadav M."/>
            <person name="Pandit A."/>
            <person name="Bhargava A."/>
            <person name="Sureshbabu K."/>
            <person name="Batra K."/>
            <person name="Sharma T.R."/>
            <person name="Mohapatra T."/>
            <person name="Singh N.K."/>
            <person name="Messing J."/>
            <person name="Nelson A.B."/>
            <person name="Fuks G."/>
            <person name="Kavchok S."/>
            <person name="Keizer G."/>
            <person name="Linton E."/>
            <person name="Llaca V."/>
            <person name="Song R."/>
            <person name="Tanyolac B."/>
            <person name="Young S."/>
            <person name="Ho-Il K."/>
            <person name="Hahn J.H."/>
            <person name="Sangsakoo G."/>
            <person name="Vanavichit A."/>
            <person name="de Mattos Luiz.A.T."/>
            <person name="Zimmer P.D."/>
            <person name="Malone G."/>
            <person name="Dellagostin O."/>
            <person name="de Oliveira A.C."/>
            <person name="Bevan M."/>
            <person name="Bancroft I."/>
            <person name="Minx P."/>
            <person name="Cordum H."/>
            <person name="Wilson R."/>
            <person name="Cheng Z."/>
            <person name="Jin W."/>
            <person name="Jiang J."/>
            <person name="Leong S.A."/>
            <person name="Iwama H."/>
            <person name="Gojobori T."/>
            <person name="Itoh T."/>
            <person name="Niimura Y."/>
            <person name="Fujii Y."/>
            <person name="Habara T."/>
            <person name="Sakai H."/>
            <person name="Sato Y."/>
            <person name="Wilson G."/>
            <person name="Kumar K."/>
            <person name="McCouch S."/>
            <person name="Juretic N."/>
            <person name="Hoen D."/>
            <person name="Wright S."/>
            <person name="Bruskiewich R."/>
            <person name="Bureau T."/>
            <person name="Miyao A."/>
            <person name="Hirochika H."/>
            <person name="Nishikawa T."/>
            <person name="Kadowaki K."/>
            <person name="Sugiura M."/>
            <person name="Burr B."/>
            <person name="Sasaki T."/>
        </authorList>
    </citation>
    <scope>NUCLEOTIDE SEQUENCE [LARGE SCALE GENOMIC DNA]</scope>
    <source>
        <strain evidence="2">cv. Nipponbare</strain>
    </source>
</reference>
<protein>
    <submittedName>
        <fullName evidence="1">Os04g0205400 protein</fullName>
    </submittedName>
</protein>
<dbReference type="EMBL" id="AP014960">
    <property type="protein sequence ID" value="BAS88095.1"/>
    <property type="molecule type" value="Genomic_DNA"/>
</dbReference>